<accession>A0ACB0IWG4</accession>
<protein>
    <submittedName>
        <fullName evidence="1">Uncharacterized protein</fullName>
    </submittedName>
</protein>
<gene>
    <name evidence="1" type="ORF">MILVUS5_LOCUS7117</name>
</gene>
<name>A0ACB0IWG4_TRIPR</name>
<organism evidence="1 2">
    <name type="scientific">Trifolium pratense</name>
    <name type="common">Red clover</name>
    <dbReference type="NCBI Taxonomy" id="57577"/>
    <lineage>
        <taxon>Eukaryota</taxon>
        <taxon>Viridiplantae</taxon>
        <taxon>Streptophyta</taxon>
        <taxon>Embryophyta</taxon>
        <taxon>Tracheophyta</taxon>
        <taxon>Spermatophyta</taxon>
        <taxon>Magnoliopsida</taxon>
        <taxon>eudicotyledons</taxon>
        <taxon>Gunneridae</taxon>
        <taxon>Pentapetalae</taxon>
        <taxon>rosids</taxon>
        <taxon>fabids</taxon>
        <taxon>Fabales</taxon>
        <taxon>Fabaceae</taxon>
        <taxon>Papilionoideae</taxon>
        <taxon>50 kb inversion clade</taxon>
        <taxon>NPAAA clade</taxon>
        <taxon>Hologalegina</taxon>
        <taxon>IRL clade</taxon>
        <taxon>Trifolieae</taxon>
        <taxon>Trifolium</taxon>
    </lineage>
</organism>
<dbReference type="Proteomes" id="UP001177021">
    <property type="component" value="Unassembled WGS sequence"/>
</dbReference>
<comment type="caution">
    <text evidence="1">The sequence shown here is derived from an EMBL/GenBank/DDBJ whole genome shotgun (WGS) entry which is preliminary data.</text>
</comment>
<proteinExistence type="predicted"/>
<sequence length="388" mass="41443">MQSFIIFVIVLGFISPCLCTRLNVGTKGSNNSVMDNGAIGDGKSDDTQAFATTWSNVCKKGGILVIPEEKSFLVTKLHFSGPCPGKIHIQFDGQIVAPPKETWKSGESLISIENLKGLTIDGNGQGGADGDGSTWWQCSDCQRPGIFHFHNCQDLSVSNIKITNSPRNHISINKCSGATFSHIFIDSPQTSPNTDGIDISFSSNILIEDSNIKSGDDCIAINGGSSIINATRVTCGPGHGISVGSLGKVRADDQVSDVYVRNCTFIGTSNGGRIKTTPGGSGYAKRITFEDIILDNVKNPIIIDQRYNKYLELDTDVSISDVTYRGFDGTCEGNTAIDLDCSPDGCHNIILDQINIESNQPGKKLSVICNNAYGTATNTNPTVSCLLS</sequence>
<reference evidence="1" key="1">
    <citation type="submission" date="2023-10" db="EMBL/GenBank/DDBJ databases">
        <authorList>
            <person name="Rodriguez Cubillos JULIANA M."/>
            <person name="De Vega J."/>
        </authorList>
    </citation>
    <scope>NUCLEOTIDE SEQUENCE</scope>
</reference>
<evidence type="ECO:0000313" key="2">
    <source>
        <dbReference type="Proteomes" id="UP001177021"/>
    </source>
</evidence>
<keyword evidence="2" id="KW-1185">Reference proteome</keyword>
<dbReference type="EMBL" id="CASHSV030000013">
    <property type="protein sequence ID" value="CAJ2636649.1"/>
    <property type="molecule type" value="Genomic_DNA"/>
</dbReference>
<evidence type="ECO:0000313" key="1">
    <source>
        <dbReference type="EMBL" id="CAJ2636649.1"/>
    </source>
</evidence>